<keyword evidence="7" id="KW-0325">Glycoprotein</keyword>
<gene>
    <name evidence="12" type="ORF">RND81_08G124900</name>
</gene>
<dbReference type="SUPFAM" id="SSF47699">
    <property type="entry name" value="Bifunctional inhibitor/lipid-transfer protein/seed storage 2S albumin"/>
    <property type="match status" value="1"/>
</dbReference>
<evidence type="ECO:0000256" key="6">
    <source>
        <dbReference type="ARBA" id="ARBA00023157"/>
    </source>
</evidence>
<dbReference type="GO" id="GO:0005886">
    <property type="term" value="C:plasma membrane"/>
    <property type="evidence" value="ECO:0007669"/>
    <property type="project" value="UniProtKB-SubCell"/>
</dbReference>
<evidence type="ECO:0000256" key="1">
    <source>
        <dbReference type="ARBA" id="ARBA00004609"/>
    </source>
</evidence>
<keyword evidence="6" id="KW-1015">Disulfide bond</keyword>
<dbReference type="InterPro" id="IPR016140">
    <property type="entry name" value="Bifunc_inhib/LTP/seed_store"/>
</dbReference>
<dbReference type="Proteomes" id="UP001443914">
    <property type="component" value="Unassembled WGS sequence"/>
</dbReference>
<dbReference type="EMBL" id="JBDFQZ010000008">
    <property type="protein sequence ID" value="KAK9698706.1"/>
    <property type="molecule type" value="Genomic_DNA"/>
</dbReference>
<protein>
    <recommendedName>
        <fullName evidence="11">Bifunctional inhibitor/plant lipid transfer protein/seed storage helical domain-containing protein</fullName>
    </recommendedName>
</protein>
<evidence type="ECO:0000256" key="7">
    <source>
        <dbReference type="ARBA" id="ARBA00023180"/>
    </source>
</evidence>
<feature type="domain" description="Bifunctional inhibitor/plant lipid transfer protein/seed storage helical" evidence="11">
    <location>
        <begin position="14"/>
        <end position="103"/>
    </location>
</feature>
<feature type="compositionally biased region" description="Low complexity" evidence="9">
    <location>
        <begin position="108"/>
        <end position="118"/>
    </location>
</feature>
<evidence type="ECO:0000256" key="8">
    <source>
        <dbReference type="ARBA" id="ARBA00023288"/>
    </source>
</evidence>
<accession>A0AAW1J7D9</accession>
<keyword evidence="13" id="KW-1185">Reference proteome</keyword>
<evidence type="ECO:0000256" key="9">
    <source>
        <dbReference type="SAM" id="MobiDB-lite"/>
    </source>
</evidence>
<evidence type="ECO:0000256" key="10">
    <source>
        <dbReference type="SAM" id="SignalP"/>
    </source>
</evidence>
<evidence type="ECO:0000256" key="3">
    <source>
        <dbReference type="ARBA" id="ARBA00022475"/>
    </source>
</evidence>
<feature type="chain" id="PRO_5043945949" description="Bifunctional inhibitor/plant lipid transfer protein/seed storage helical domain-containing protein" evidence="10">
    <location>
        <begin position="25"/>
        <end position="149"/>
    </location>
</feature>
<dbReference type="InterPro" id="IPR036312">
    <property type="entry name" value="Bifun_inhib/LTP/seed_sf"/>
</dbReference>
<proteinExistence type="inferred from homology"/>
<organism evidence="12 13">
    <name type="scientific">Saponaria officinalis</name>
    <name type="common">Common soapwort</name>
    <name type="synonym">Lychnis saponaria</name>
    <dbReference type="NCBI Taxonomy" id="3572"/>
    <lineage>
        <taxon>Eukaryota</taxon>
        <taxon>Viridiplantae</taxon>
        <taxon>Streptophyta</taxon>
        <taxon>Embryophyta</taxon>
        <taxon>Tracheophyta</taxon>
        <taxon>Spermatophyta</taxon>
        <taxon>Magnoliopsida</taxon>
        <taxon>eudicotyledons</taxon>
        <taxon>Gunneridae</taxon>
        <taxon>Pentapetalae</taxon>
        <taxon>Caryophyllales</taxon>
        <taxon>Caryophyllaceae</taxon>
        <taxon>Caryophylleae</taxon>
        <taxon>Saponaria</taxon>
    </lineage>
</organism>
<comment type="subcellular location">
    <subcellularLocation>
        <location evidence="1">Cell membrane</location>
        <topology evidence="1">Lipid-anchor</topology>
        <topology evidence="1">GPI-anchor</topology>
    </subcellularLocation>
</comment>
<keyword evidence="8" id="KW-0449">Lipoprotein</keyword>
<feature type="signal peptide" evidence="10">
    <location>
        <begin position="1"/>
        <end position="24"/>
    </location>
</feature>
<reference evidence="12" key="1">
    <citation type="submission" date="2024-03" db="EMBL/GenBank/DDBJ databases">
        <title>WGS assembly of Saponaria officinalis var. Norfolk2.</title>
        <authorList>
            <person name="Jenkins J."/>
            <person name="Shu S."/>
            <person name="Grimwood J."/>
            <person name="Barry K."/>
            <person name="Goodstein D."/>
            <person name="Schmutz J."/>
            <person name="Leebens-Mack J."/>
            <person name="Osbourn A."/>
        </authorList>
    </citation>
    <scope>NUCLEOTIDE SEQUENCE [LARGE SCALE GENOMIC DNA]</scope>
    <source>
        <strain evidence="12">JIC</strain>
    </source>
</reference>
<keyword evidence="4" id="KW-0472">Membrane</keyword>
<evidence type="ECO:0000256" key="4">
    <source>
        <dbReference type="ARBA" id="ARBA00022622"/>
    </source>
</evidence>
<evidence type="ECO:0000256" key="5">
    <source>
        <dbReference type="ARBA" id="ARBA00022729"/>
    </source>
</evidence>
<dbReference type="AlphaFoldDB" id="A0AAW1J7D9"/>
<comment type="similarity">
    <text evidence="2">Belongs to the plant LTP family.</text>
</comment>
<dbReference type="GO" id="GO:0098552">
    <property type="term" value="C:side of membrane"/>
    <property type="evidence" value="ECO:0007669"/>
    <property type="project" value="UniProtKB-KW"/>
</dbReference>
<evidence type="ECO:0000313" key="13">
    <source>
        <dbReference type="Proteomes" id="UP001443914"/>
    </source>
</evidence>
<dbReference type="Pfam" id="PF14368">
    <property type="entry name" value="LTP_2"/>
    <property type="match status" value="1"/>
</dbReference>
<dbReference type="CDD" id="cd00010">
    <property type="entry name" value="AAI_LTSS"/>
    <property type="match status" value="1"/>
</dbReference>
<dbReference type="PANTHER" id="PTHR33044">
    <property type="entry name" value="BIFUNCTIONAL INHIBITOR/LIPID-TRANSFER PROTEIN/SEED STORAGE 2S ALBUMIN SUPERFAMILY PROTEIN-RELATED"/>
    <property type="match status" value="1"/>
</dbReference>
<feature type="region of interest" description="Disordered" evidence="9">
    <location>
        <begin position="104"/>
        <end position="127"/>
    </location>
</feature>
<keyword evidence="4" id="KW-0336">GPI-anchor</keyword>
<keyword evidence="3" id="KW-1003">Cell membrane</keyword>
<dbReference type="Gene3D" id="1.10.110.10">
    <property type="entry name" value="Plant lipid-transfer and hydrophobic proteins"/>
    <property type="match status" value="1"/>
</dbReference>
<dbReference type="InterPro" id="IPR043325">
    <property type="entry name" value="LTSS"/>
</dbReference>
<keyword evidence="5 10" id="KW-0732">Signal</keyword>
<comment type="caution">
    <text evidence="12">The sequence shown here is derived from an EMBL/GenBank/DDBJ whole genome shotgun (WGS) entry which is preliminary data.</text>
</comment>
<sequence length="149" mass="15609">MASRKMVMVVLIVVLMSWTTIVKGETTPTSQTCIQALIPCQMYLSSQNPPKICCDPLKMAVESQLSCLCAAFNNSALAASFNMTQAIELPSKCGIKNAGPSMCANAQGSSPSTPSATTTPPPTGSDVGKSVAVGQVSSLILLLTWFIFC</sequence>
<evidence type="ECO:0000259" key="11">
    <source>
        <dbReference type="Pfam" id="PF14368"/>
    </source>
</evidence>
<evidence type="ECO:0000256" key="2">
    <source>
        <dbReference type="ARBA" id="ARBA00009748"/>
    </source>
</evidence>
<name>A0AAW1J7D9_SAPOF</name>
<evidence type="ECO:0000313" key="12">
    <source>
        <dbReference type="EMBL" id="KAK9698706.1"/>
    </source>
</evidence>